<feature type="binding site" evidence="8">
    <location>
        <position position="162"/>
    </location>
    <ligand>
        <name>Fe cation</name>
        <dbReference type="ChEBI" id="CHEBI:24875"/>
    </ligand>
</feature>
<keyword evidence="4 8" id="KW-0479">Metal-binding</keyword>
<dbReference type="AlphaFoldDB" id="A0A077ZXP2"/>
<evidence type="ECO:0000313" key="10">
    <source>
        <dbReference type="EMBL" id="CDW74002.1"/>
    </source>
</evidence>
<comment type="cofactor">
    <cofactor evidence="1 8">
        <name>Fe(2+)</name>
        <dbReference type="ChEBI" id="CHEBI:29033"/>
    </cofactor>
</comment>
<dbReference type="PANTHER" id="PTHR11473:SF24">
    <property type="entry name" value="PHENYLALANINE-4-HYDROXYLASE"/>
    <property type="match status" value="1"/>
</dbReference>
<evidence type="ECO:0000256" key="4">
    <source>
        <dbReference type="ARBA" id="ARBA00022723"/>
    </source>
</evidence>
<dbReference type="GO" id="GO:0004505">
    <property type="term" value="F:phenylalanine 4-monooxygenase activity"/>
    <property type="evidence" value="ECO:0007669"/>
    <property type="project" value="UniProtKB-EC"/>
</dbReference>
<keyword evidence="11" id="KW-1185">Reference proteome</keyword>
<name>A0A077ZXP2_STYLE</name>
<gene>
    <name evidence="10" type="primary">Contig12339.g615</name>
    <name evidence="10" type="ORF">STYLEM_2993</name>
</gene>
<proteinExistence type="inferred from homology"/>
<feature type="binding site" evidence="8">
    <location>
        <position position="122"/>
    </location>
    <ligand>
        <name>Fe cation</name>
        <dbReference type="ChEBI" id="CHEBI:24875"/>
    </ligand>
</feature>
<dbReference type="Pfam" id="PF00351">
    <property type="entry name" value="Biopterin_H"/>
    <property type="match status" value="1"/>
</dbReference>
<feature type="domain" description="Biopterin-dependent aromatic amino acid hydroxylase family profile" evidence="9">
    <location>
        <begin position="1"/>
        <end position="269"/>
    </location>
</feature>
<dbReference type="GO" id="GO:0005506">
    <property type="term" value="F:iron ion binding"/>
    <property type="evidence" value="ECO:0007669"/>
    <property type="project" value="InterPro"/>
</dbReference>
<evidence type="ECO:0000313" key="11">
    <source>
        <dbReference type="Proteomes" id="UP000039865"/>
    </source>
</evidence>
<sequence length="269" mass="31377">MINFQIELQEYTEDDDYVWNYCFTRLSKLYKNIACEEFNWALNQFKSQFNNFESKVPQLNEVSNYLQSQTGWRLKPVAGMLSQREFLNGLAFKVFHCIQYVRHHSVPLYAYEPDIIHDILGHGPMFAIKDFADFSQQIGLASLGVSETELNKLAAIYFYTIEFGICREKGSYKAYGAGIMGSVHELEHCMSGKPQYLKFDPFVICKDHMSYPLNDLQPKYFVCDSFSDVKKQVSQYCDHINRSFNVTYNAKEQKILVNREVKMSNLIQN</sequence>
<reference evidence="10 11" key="1">
    <citation type="submission" date="2014-06" db="EMBL/GenBank/DDBJ databases">
        <authorList>
            <person name="Swart Estienne"/>
        </authorList>
    </citation>
    <scope>NUCLEOTIDE SEQUENCE [LARGE SCALE GENOMIC DNA]</scope>
    <source>
        <strain evidence="10 11">130c</strain>
    </source>
</reference>
<dbReference type="EMBL" id="CCKQ01002901">
    <property type="protein sequence ID" value="CDW74002.1"/>
    <property type="molecule type" value="Genomic_DNA"/>
</dbReference>
<dbReference type="PRINTS" id="PR00372">
    <property type="entry name" value="FYWHYDRXLASE"/>
</dbReference>
<comment type="similarity">
    <text evidence="2">Belongs to the biopterin-dependent aromatic amino acid hydroxylase family.</text>
</comment>
<dbReference type="PROSITE" id="PS51410">
    <property type="entry name" value="BH4_AAA_HYDROXYL_2"/>
    <property type="match status" value="1"/>
</dbReference>
<dbReference type="InterPro" id="IPR019774">
    <property type="entry name" value="Aromatic-AA_hydroxylase_C"/>
</dbReference>
<dbReference type="InterPro" id="IPR036951">
    <property type="entry name" value="ArAA_hydroxylase_sf"/>
</dbReference>
<dbReference type="InterPro" id="IPR001273">
    <property type="entry name" value="ArAA_hydroxylase"/>
</dbReference>
<evidence type="ECO:0000256" key="6">
    <source>
        <dbReference type="ARBA" id="ARBA00023004"/>
    </source>
</evidence>
<evidence type="ECO:0000256" key="8">
    <source>
        <dbReference type="PIRSR" id="PIRSR601273-2"/>
    </source>
</evidence>
<keyword evidence="5" id="KW-0560">Oxidoreductase</keyword>
<protein>
    <recommendedName>
        <fullName evidence="3">phenylalanine 4-monooxygenase</fullName>
        <ecNumber evidence="3">1.14.16.1</ecNumber>
    </recommendedName>
</protein>
<dbReference type="PANTHER" id="PTHR11473">
    <property type="entry name" value="AROMATIC AMINO ACID HYDROXYLASE"/>
    <property type="match status" value="1"/>
</dbReference>
<evidence type="ECO:0000259" key="9">
    <source>
        <dbReference type="PROSITE" id="PS51410"/>
    </source>
</evidence>
<evidence type="ECO:0000256" key="1">
    <source>
        <dbReference type="ARBA" id="ARBA00001954"/>
    </source>
</evidence>
<dbReference type="Gene3D" id="1.10.800.10">
    <property type="entry name" value="Aromatic amino acid hydroxylase"/>
    <property type="match status" value="1"/>
</dbReference>
<evidence type="ECO:0000256" key="5">
    <source>
        <dbReference type="ARBA" id="ARBA00023002"/>
    </source>
</evidence>
<evidence type="ECO:0000256" key="2">
    <source>
        <dbReference type="ARBA" id="ARBA00009712"/>
    </source>
</evidence>
<feature type="binding site" evidence="8">
    <location>
        <position position="117"/>
    </location>
    <ligand>
        <name>Fe cation</name>
        <dbReference type="ChEBI" id="CHEBI:24875"/>
    </ligand>
</feature>
<organism evidence="10 11">
    <name type="scientific">Stylonychia lemnae</name>
    <name type="common">Ciliate</name>
    <dbReference type="NCBI Taxonomy" id="5949"/>
    <lineage>
        <taxon>Eukaryota</taxon>
        <taxon>Sar</taxon>
        <taxon>Alveolata</taxon>
        <taxon>Ciliophora</taxon>
        <taxon>Intramacronucleata</taxon>
        <taxon>Spirotrichea</taxon>
        <taxon>Stichotrichia</taxon>
        <taxon>Sporadotrichida</taxon>
        <taxon>Oxytrichidae</taxon>
        <taxon>Stylonychinae</taxon>
        <taxon>Stylonychia</taxon>
    </lineage>
</organism>
<keyword evidence="7" id="KW-0503">Monooxygenase</keyword>
<dbReference type="EC" id="1.14.16.1" evidence="3"/>
<dbReference type="InterPro" id="IPR036329">
    <property type="entry name" value="Aro-AA_hydroxylase_C_sf"/>
</dbReference>
<dbReference type="OMA" id="HEVFGHC"/>
<dbReference type="SUPFAM" id="SSF56534">
    <property type="entry name" value="Aromatic aminoacid monoxygenases, catalytic and oligomerization domains"/>
    <property type="match status" value="1"/>
</dbReference>
<dbReference type="Proteomes" id="UP000039865">
    <property type="component" value="Unassembled WGS sequence"/>
</dbReference>
<dbReference type="OrthoDB" id="983542at2759"/>
<dbReference type="InParanoid" id="A0A077ZXP2"/>
<evidence type="ECO:0000256" key="7">
    <source>
        <dbReference type="ARBA" id="ARBA00023033"/>
    </source>
</evidence>
<accession>A0A077ZXP2</accession>
<evidence type="ECO:0000256" key="3">
    <source>
        <dbReference type="ARBA" id="ARBA00011995"/>
    </source>
</evidence>
<keyword evidence="6 8" id="KW-0408">Iron</keyword>